<evidence type="ECO:0000313" key="4">
    <source>
        <dbReference type="Proteomes" id="UP000663852"/>
    </source>
</evidence>
<dbReference type="EMBL" id="CAJNOR010000717">
    <property type="protein sequence ID" value="CAF0990045.1"/>
    <property type="molecule type" value="Genomic_DNA"/>
</dbReference>
<dbReference type="OrthoDB" id="426718at2759"/>
<dbReference type="EMBL" id="CAJNOJ010000202">
    <property type="protein sequence ID" value="CAF1283162.1"/>
    <property type="molecule type" value="Genomic_DNA"/>
</dbReference>
<dbReference type="Proteomes" id="UP000663852">
    <property type="component" value="Unassembled WGS sequence"/>
</dbReference>
<keyword evidence="3" id="KW-1185">Reference proteome</keyword>
<evidence type="ECO:0000313" key="2">
    <source>
        <dbReference type="EMBL" id="CAF1283162.1"/>
    </source>
</evidence>
<organism evidence="2 4">
    <name type="scientific">Adineta ricciae</name>
    <name type="common">Rotifer</name>
    <dbReference type="NCBI Taxonomy" id="249248"/>
    <lineage>
        <taxon>Eukaryota</taxon>
        <taxon>Metazoa</taxon>
        <taxon>Spiralia</taxon>
        <taxon>Gnathifera</taxon>
        <taxon>Rotifera</taxon>
        <taxon>Eurotatoria</taxon>
        <taxon>Bdelloidea</taxon>
        <taxon>Adinetida</taxon>
        <taxon>Adinetidae</taxon>
        <taxon>Adineta</taxon>
    </lineage>
</organism>
<gene>
    <name evidence="2" type="ORF">EDS130_LOCUS29670</name>
    <name evidence="1" type="ORF">XAT740_LOCUS12647</name>
</gene>
<protein>
    <submittedName>
        <fullName evidence="2">Uncharacterized protein</fullName>
    </submittedName>
</protein>
<sequence length="298" mass="34919">MVQNTLTPQLIISLRDTSNNSKPSKWPKNTLVVIPTIWKEIDWANRSSWPVWLRNGLGWSNSTARSYHIHLYQRIDPNSAYPYDWPYSVNVHEETGTILQFIHDHYFDLPDKMLFMHGKPYVHTSYNPIQSALCIRGDVHFASINDEREWIHKRSWTYWPRDPDDNIAMMYKCANRMLILFGYDGESQLNPTQMKSKDGNVISAFCCAQFYVTKERIHRYTYEQWLSVYRANFEPICTTEKENGPLGKGIQWFGGTFEHLWHVILGLYPVDAPAPRMNTTTHRCQWFRASCKGSPCSL</sequence>
<dbReference type="AlphaFoldDB" id="A0A815CEZ4"/>
<dbReference type="InterPro" id="IPR021838">
    <property type="entry name" value="DUF3431"/>
</dbReference>
<evidence type="ECO:0000313" key="1">
    <source>
        <dbReference type="EMBL" id="CAF0990045.1"/>
    </source>
</evidence>
<evidence type="ECO:0000313" key="3">
    <source>
        <dbReference type="Proteomes" id="UP000663828"/>
    </source>
</evidence>
<accession>A0A815CEZ4</accession>
<dbReference type="PANTHER" id="PTHR37490:SF2">
    <property type="match status" value="1"/>
</dbReference>
<dbReference type="PANTHER" id="PTHR37490">
    <property type="entry name" value="EXPRESSED PROTEIN"/>
    <property type="match status" value="1"/>
</dbReference>
<comment type="caution">
    <text evidence="2">The sequence shown here is derived from an EMBL/GenBank/DDBJ whole genome shotgun (WGS) entry which is preliminary data.</text>
</comment>
<name>A0A815CEZ4_ADIRI</name>
<reference evidence="2" key="1">
    <citation type="submission" date="2021-02" db="EMBL/GenBank/DDBJ databases">
        <authorList>
            <person name="Nowell W R."/>
        </authorList>
    </citation>
    <scope>NUCLEOTIDE SEQUENCE</scope>
</reference>
<dbReference type="Proteomes" id="UP000663828">
    <property type="component" value="Unassembled WGS sequence"/>
</dbReference>
<proteinExistence type="predicted"/>
<dbReference type="Pfam" id="PF11913">
    <property type="entry name" value="DUF3431"/>
    <property type="match status" value="1"/>
</dbReference>